<feature type="binding site" evidence="18">
    <location>
        <position position="421"/>
    </location>
    <ligand>
        <name>Zn(2+)</name>
        <dbReference type="ChEBI" id="CHEBI:29105"/>
        <note>catalytic</note>
    </ligand>
</feature>
<keyword evidence="14" id="KW-0472">Membrane</keyword>
<keyword evidence="7" id="KW-0812">Transmembrane</keyword>
<evidence type="ECO:0000256" key="11">
    <source>
        <dbReference type="ARBA" id="ARBA00022968"/>
    </source>
</evidence>
<proteinExistence type="inferred from homology"/>
<keyword evidence="4 20" id="KW-0031">Aminopeptidase</keyword>
<feature type="chain" id="PRO_5042176679" description="Aminopeptidase" evidence="22">
    <location>
        <begin position="47"/>
        <end position="959"/>
    </location>
</feature>
<dbReference type="FunFam" id="2.60.40.1730:FF:000012">
    <property type="entry name" value="Aminopeptidase N"/>
    <property type="match status" value="1"/>
</dbReference>
<keyword evidence="15" id="KW-0325">Glycoprotein</keyword>
<dbReference type="InterPro" id="IPR014782">
    <property type="entry name" value="Peptidase_M1_dom"/>
</dbReference>
<dbReference type="Pfam" id="PF11838">
    <property type="entry name" value="ERAP1_C"/>
    <property type="match status" value="1"/>
</dbReference>
<keyword evidence="6 20" id="KW-0645">Protease</keyword>
<feature type="active site" description="Proton acceptor" evidence="17">
    <location>
        <position position="418"/>
    </location>
</feature>
<keyword evidence="8 18" id="KW-0479">Metal-binding</keyword>
<dbReference type="Gene3D" id="2.60.40.1730">
    <property type="entry name" value="tricorn interacting facor f3 domain"/>
    <property type="match status" value="1"/>
</dbReference>
<evidence type="ECO:0000256" key="17">
    <source>
        <dbReference type="PIRSR" id="PIRSR634016-1"/>
    </source>
</evidence>
<reference evidence="26" key="1">
    <citation type="submission" date="2021-07" db="EMBL/GenBank/DDBJ databases">
        <authorList>
            <person name="Catto M.A."/>
            <person name="Jacobson A."/>
            <person name="Kennedy G."/>
            <person name="Labadie P."/>
            <person name="Hunt B.G."/>
            <person name="Srinivasan R."/>
        </authorList>
    </citation>
    <scope>NUCLEOTIDE SEQUENCE</scope>
    <source>
        <strain evidence="26">PL_HMW_Pooled</strain>
        <tissue evidence="26">Head</tissue>
    </source>
</reference>
<dbReference type="GO" id="GO:0042277">
    <property type="term" value="F:peptide binding"/>
    <property type="evidence" value="ECO:0007669"/>
    <property type="project" value="TreeGrafter"/>
</dbReference>
<dbReference type="GO" id="GO:0070006">
    <property type="term" value="F:metalloaminopeptidase activity"/>
    <property type="evidence" value="ECO:0007669"/>
    <property type="project" value="TreeGrafter"/>
</dbReference>
<keyword evidence="11" id="KW-0735">Signal-anchor</keyword>
<evidence type="ECO:0000256" key="21">
    <source>
        <dbReference type="SAM" id="MobiDB-lite"/>
    </source>
</evidence>
<dbReference type="InterPro" id="IPR034016">
    <property type="entry name" value="M1_APN-typ"/>
</dbReference>
<dbReference type="InterPro" id="IPR027268">
    <property type="entry name" value="Peptidase_M4/M1_CTD_sf"/>
</dbReference>
<keyword evidence="5" id="KW-0336">GPI-anchor</keyword>
<dbReference type="AlphaFoldDB" id="A0AAE1L5Z8"/>
<dbReference type="SUPFAM" id="SSF55486">
    <property type="entry name" value="Metalloproteases ('zincins'), catalytic domain"/>
    <property type="match status" value="1"/>
</dbReference>
<dbReference type="Pfam" id="PF17900">
    <property type="entry name" value="Peptidase_M1_N"/>
    <property type="match status" value="1"/>
</dbReference>
<evidence type="ECO:0000256" key="22">
    <source>
        <dbReference type="SAM" id="SignalP"/>
    </source>
</evidence>
<dbReference type="GO" id="GO:0005886">
    <property type="term" value="C:plasma membrane"/>
    <property type="evidence" value="ECO:0007669"/>
    <property type="project" value="UniProtKB-SubCell"/>
</dbReference>
<dbReference type="PANTHER" id="PTHR11533:SF290">
    <property type="entry name" value="AMINOPEPTIDASE"/>
    <property type="match status" value="1"/>
</dbReference>
<name>A0AAE1L5Z8_9NEOP</name>
<evidence type="ECO:0000256" key="18">
    <source>
        <dbReference type="PIRSR" id="PIRSR634016-3"/>
    </source>
</evidence>
<organism evidence="26 27">
    <name type="scientific">Frankliniella fusca</name>
    <dbReference type="NCBI Taxonomy" id="407009"/>
    <lineage>
        <taxon>Eukaryota</taxon>
        <taxon>Metazoa</taxon>
        <taxon>Ecdysozoa</taxon>
        <taxon>Arthropoda</taxon>
        <taxon>Hexapoda</taxon>
        <taxon>Insecta</taxon>
        <taxon>Pterygota</taxon>
        <taxon>Neoptera</taxon>
        <taxon>Paraneoptera</taxon>
        <taxon>Thysanoptera</taxon>
        <taxon>Terebrantia</taxon>
        <taxon>Thripoidea</taxon>
        <taxon>Thripidae</taxon>
        <taxon>Frankliniella</taxon>
    </lineage>
</organism>
<dbReference type="Pfam" id="PF01433">
    <property type="entry name" value="Peptidase_M1"/>
    <property type="match status" value="1"/>
</dbReference>
<feature type="binding site" evidence="18">
    <location>
        <position position="417"/>
    </location>
    <ligand>
        <name>Zn(2+)</name>
        <dbReference type="ChEBI" id="CHEBI:29105"/>
        <note>catalytic</note>
    </ligand>
</feature>
<gene>
    <name evidence="26" type="ORF">KUF71_018137</name>
</gene>
<sequence length="959" mass="105995">MVDLKSSSGSPGAPVPGRLATPHRSHAMARLTVAVLALGLASLAAAAPQPASAPAPAPAPAALPGVFPGEERPLGLPVGIQSVLPEPFYKQRAAAPAALRTRVAADPDPYRLPKTIVPQYYHLFLVVDMESLEYMGTVEINVNVLEKTNTIVLHAATNLLIDQNTVSVAPVDSADTTKYTITNFVRDDAHQTLSITLDQALEKGSKYQIKFSEFKSKLSDDLDGFYLSKYTENGVTKPLATTQFEPTHARRAFPCFDEPSFKARFKIEIGHDSKLSARSNMPGVTKTTGETKEGSDVIAAVTSFDVTVPMPTYLLAWVVSDFKEVSNTDGSFNTWARAEIADGAGMSQAVGQEALKTMGQWTGIPFALPKVDQFAIPDFEAGAMENWGLVTYREPYLILMDSSDVRYQQQIQTVICHELSHQWTGNLVTLDWWSNTWLNEGFATFYENFVCNQINPDLKLKDKMLPAYTHVAMENDLIPNQHAMSSPVSTYDEIESKFDRISYSKGGSVIRMFRHILTESVFKKGMMNYLSANSFQNGSPDKLFRAFDSVVAEDAAKTEPKVKLPAGVDFATVARSWTEQAGVPLVHAKRDYANKKVTLSQEHLMSNNAKGTNKWYIPITVSTRKSPTVADDAPVVAWLTPDTPEVTITVDAEQDDWVVINPGQSLYYRVHYDDGNHQLLMNAILTKQDELPAAVRSQLTSDTLALAATGRLTWDMPIKALDVLKKETEASVWITGTRSISVLQDALANTDVYPSFKMLLNDWTSEAFKAMGLEVRPDDTHDVRHARYYVAPYACQSGNADCLQQAASLLTKWLDAPDKVRLNPDTAAAVRCYGVRGGDATTFKKVKDLWASATTKELKSSYANMLLCSSERSRVEELIGDVLKDESKLSDIDSFFSTLASRIDHHQLLLDYIKKNYKSLDEQFGDVGTITPDSLVPTELVSILIKWVNTIRSDVEYKE</sequence>
<protein>
    <recommendedName>
        <fullName evidence="20">Aminopeptidase</fullName>
        <ecNumber evidence="20">3.4.11.-</ecNumber>
    </recommendedName>
</protein>
<feature type="site" description="Transition state stabilizer" evidence="19">
    <location>
        <position position="503"/>
    </location>
</feature>
<dbReference type="Gene3D" id="1.10.390.10">
    <property type="entry name" value="Neutral Protease Domain 2"/>
    <property type="match status" value="1"/>
</dbReference>
<dbReference type="SUPFAM" id="SSF63737">
    <property type="entry name" value="Leukotriene A4 hydrolase N-terminal domain"/>
    <property type="match status" value="1"/>
</dbReference>
<comment type="cofactor">
    <cofactor evidence="18 20">
        <name>Zn(2+)</name>
        <dbReference type="ChEBI" id="CHEBI:29105"/>
    </cofactor>
    <text evidence="18 20">Binds 1 zinc ion per subunit.</text>
</comment>
<evidence type="ECO:0000256" key="12">
    <source>
        <dbReference type="ARBA" id="ARBA00022989"/>
    </source>
</evidence>
<dbReference type="GO" id="GO:0005615">
    <property type="term" value="C:extracellular space"/>
    <property type="evidence" value="ECO:0007669"/>
    <property type="project" value="TreeGrafter"/>
</dbReference>
<dbReference type="Gene3D" id="1.25.50.20">
    <property type="match status" value="1"/>
</dbReference>
<evidence type="ECO:0000256" key="16">
    <source>
        <dbReference type="ARBA" id="ARBA00023288"/>
    </source>
</evidence>
<dbReference type="GO" id="GO:0008270">
    <property type="term" value="F:zinc ion binding"/>
    <property type="evidence" value="ECO:0007669"/>
    <property type="project" value="UniProtKB-UniRule"/>
</dbReference>
<evidence type="ECO:0000256" key="1">
    <source>
        <dbReference type="ARBA" id="ARBA00004606"/>
    </source>
</evidence>
<evidence type="ECO:0000256" key="13">
    <source>
        <dbReference type="ARBA" id="ARBA00023049"/>
    </source>
</evidence>
<dbReference type="GO" id="GO:0098552">
    <property type="term" value="C:side of membrane"/>
    <property type="evidence" value="ECO:0007669"/>
    <property type="project" value="UniProtKB-KW"/>
</dbReference>
<dbReference type="FunFam" id="1.10.390.10:FF:000013">
    <property type="entry name" value="Aminopeptidase N"/>
    <property type="match status" value="1"/>
</dbReference>
<feature type="signal peptide" evidence="22">
    <location>
        <begin position="1"/>
        <end position="46"/>
    </location>
</feature>
<evidence type="ECO:0000256" key="10">
    <source>
        <dbReference type="ARBA" id="ARBA00022833"/>
    </source>
</evidence>
<feature type="domain" description="Peptidase M1 membrane alanine aminopeptidase" evidence="23">
    <location>
        <begin position="351"/>
        <end position="553"/>
    </location>
</feature>
<dbReference type="PANTHER" id="PTHR11533">
    <property type="entry name" value="PROTEASE M1 ZINC METALLOPROTEASE"/>
    <property type="match status" value="1"/>
</dbReference>
<comment type="subcellular location">
    <subcellularLocation>
        <location evidence="2">Cell membrane</location>
        <topology evidence="2">Lipid-anchor</topology>
        <topology evidence="2">GPI-anchor</topology>
    </subcellularLocation>
    <subcellularLocation>
        <location evidence="1">Membrane</location>
        <topology evidence="1">Single-pass type II membrane protein</topology>
    </subcellularLocation>
</comment>
<evidence type="ECO:0000256" key="15">
    <source>
        <dbReference type="ARBA" id="ARBA00023180"/>
    </source>
</evidence>
<evidence type="ECO:0000313" key="27">
    <source>
        <dbReference type="Proteomes" id="UP001219518"/>
    </source>
</evidence>
<dbReference type="Proteomes" id="UP001219518">
    <property type="component" value="Unassembled WGS sequence"/>
</dbReference>
<evidence type="ECO:0000256" key="20">
    <source>
        <dbReference type="RuleBase" id="RU364040"/>
    </source>
</evidence>
<keyword evidence="10 18" id="KW-0862">Zinc</keyword>
<dbReference type="GO" id="GO:0005737">
    <property type="term" value="C:cytoplasm"/>
    <property type="evidence" value="ECO:0007669"/>
    <property type="project" value="TreeGrafter"/>
</dbReference>
<keyword evidence="27" id="KW-1185">Reference proteome</keyword>
<keyword evidence="9 20" id="KW-0378">Hydrolase</keyword>
<dbReference type="InterPro" id="IPR024571">
    <property type="entry name" value="ERAP1-like_C_dom"/>
</dbReference>
<accession>A0AAE1L5Z8</accession>
<dbReference type="EMBL" id="JAHWGI010000005">
    <property type="protein sequence ID" value="KAK3907309.1"/>
    <property type="molecule type" value="Genomic_DNA"/>
</dbReference>
<evidence type="ECO:0000256" key="8">
    <source>
        <dbReference type="ARBA" id="ARBA00022723"/>
    </source>
</evidence>
<evidence type="ECO:0000256" key="6">
    <source>
        <dbReference type="ARBA" id="ARBA00022670"/>
    </source>
</evidence>
<dbReference type="InterPro" id="IPR045357">
    <property type="entry name" value="Aminopeptidase_N-like_N"/>
</dbReference>
<evidence type="ECO:0000256" key="14">
    <source>
        <dbReference type="ARBA" id="ARBA00023136"/>
    </source>
</evidence>
<reference evidence="26" key="2">
    <citation type="journal article" date="2023" name="BMC Genomics">
        <title>Pest status, molecular evolution, and epigenetic factors derived from the genome assembly of Frankliniella fusca, a thysanopteran phytovirus vector.</title>
        <authorList>
            <person name="Catto M.A."/>
            <person name="Labadie P.E."/>
            <person name="Jacobson A.L."/>
            <person name="Kennedy G.G."/>
            <person name="Srinivasan R."/>
            <person name="Hunt B.G."/>
        </authorList>
    </citation>
    <scope>NUCLEOTIDE SEQUENCE</scope>
    <source>
        <strain evidence="26">PL_HMW_Pooled</strain>
    </source>
</reference>
<feature type="non-terminal residue" evidence="26">
    <location>
        <position position="959"/>
    </location>
</feature>
<evidence type="ECO:0000256" key="19">
    <source>
        <dbReference type="PIRSR" id="PIRSR634016-4"/>
    </source>
</evidence>
<keyword evidence="22" id="KW-0732">Signal</keyword>
<dbReference type="InterPro" id="IPR042097">
    <property type="entry name" value="Aminopeptidase_N-like_N_sf"/>
</dbReference>
<dbReference type="GO" id="GO:0006508">
    <property type="term" value="P:proteolysis"/>
    <property type="evidence" value="ECO:0007669"/>
    <property type="project" value="UniProtKB-KW"/>
</dbReference>
<evidence type="ECO:0000256" key="5">
    <source>
        <dbReference type="ARBA" id="ARBA00022622"/>
    </source>
</evidence>
<evidence type="ECO:0000256" key="2">
    <source>
        <dbReference type="ARBA" id="ARBA00004609"/>
    </source>
</evidence>
<comment type="similarity">
    <text evidence="3 20">Belongs to the peptidase M1 family.</text>
</comment>
<dbReference type="InterPro" id="IPR050344">
    <property type="entry name" value="Peptidase_M1_aminopeptidases"/>
</dbReference>
<evidence type="ECO:0000256" key="4">
    <source>
        <dbReference type="ARBA" id="ARBA00022438"/>
    </source>
</evidence>
<evidence type="ECO:0000259" key="24">
    <source>
        <dbReference type="Pfam" id="PF11838"/>
    </source>
</evidence>
<feature type="domain" description="ERAP1-like C-terminal" evidence="24">
    <location>
        <begin position="657"/>
        <end position="927"/>
    </location>
</feature>
<evidence type="ECO:0000256" key="9">
    <source>
        <dbReference type="ARBA" id="ARBA00022801"/>
    </source>
</evidence>
<dbReference type="PRINTS" id="PR00756">
    <property type="entry name" value="ALADIPTASE"/>
</dbReference>
<dbReference type="Gene3D" id="2.60.40.1910">
    <property type="match status" value="1"/>
</dbReference>
<evidence type="ECO:0000313" key="26">
    <source>
        <dbReference type="EMBL" id="KAK3907309.1"/>
    </source>
</evidence>
<comment type="caution">
    <text evidence="26">The sequence shown here is derived from an EMBL/GenBank/DDBJ whole genome shotgun (WGS) entry which is preliminary data.</text>
</comment>
<dbReference type="EC" id="3.4.11.-" evidence="20"/>
<feature type="region of interest" description="Disordered" evidence="21">
    <location>
        <begin position="1"/>
        <end position="20"/>
    </location>
</feature>
<keyword evidence="16" id="KW-0449">Lipoprotein</keyword>
<keyword evidence="13 20" id="KW-0482">Metalloprotease</keyword>
<dbReference type="CDD" id="cd09601">
    <property type="entry name" value="M1_APN-Q_like"/>
    <property type="match status" value="1"/>
</dbReference>
<feature type="compositionally biased region" description="Low complexity" evidence="21">
    <location>
        <begin position="1"/>
        <end position="17"/>
    </location>
</feature>
<evidence type="ECO:0000259" key="23">
    <source>
        <dbReference type="Pfam" id="PF01433"/>
    </source>
</evidence>
<dbReference type="InterPro" id="IPR001930">
    <property type="entry name" value="Peptidase_M1"/>
</dbReference>
<keyword evidence="12" id="KW-1133">Transmembrane helix</keyword>
<evidence type="ECO:0000256" key="3">
    <source>
        <dbReference type="ARBA" id="ARBA00010136"/>
    </source>
</evidence>
<evidence type="ECO:0000259" key="25">
    <source>
        <dbReference type="Pfam" id="PF17900"/>
    </source>
</evidence>
<evidence type="ECO:0000256" key="7">
    <source>
        <dbReference type="ARBA" id="ARBA00022692"/>
    </source>
</evidence>
<feature type="binding site" evidence="18">
    <location>
        <position position="440"/>
    </location>
    <ligand>
        <name>Zn(2+)</name>
        <dbReference type="ChEBI" id="CHEBI:29105"/>
        <note>catalytic</note>
    </ligand>
</feature>
<feature type="domain" description="Aminopeptidase N-like N-terminal" evidence="25">
    <location>
        <begin position="117"/>
        <end position="314"/>
    </location>
</feature>
<dbReference type="GO" id="GO:0043171">
    <property type="term" value="P:peptide catabolic process"/>
    <property type="evidence" value="ECO:0007669"/>
    <property type="project" value="TreeGrafter"/>
</dbReference>